<keyword evidence="2" id="KW-1185">Reference proteome</keyword>
<accession>A0ABS7E659</accession>
<evidence type="ECO:0000313" key="1">
    <source>
        <dbReference type="EMBL" id="MBW8185130.1"/>
    </source>
</evidence>
<dbReference type="EMBL" id="JAHZST010000012">
    <property type="protein sequence ID" value="MBW8185130.1"/>
    <property type="molecule type" value="Genomic_DNA"/>
</dbReference>
<protein>
    <submittedName>
        <fullName evidence="1">Uncharacterized protein</fullName>
    </submittedName>
</protein>
<dbReference type="RefSeq" id="WP_220110584.1">
    <property type="nucleotide sequence ID" value="NZ_JAHZST010000012.1"/>
</dbReference>
<proteinExistence type="predicted"/>
<organism evidence="1 2">
    <name type="scientific">Shewanella nanhaiensis</name>
    <dbReference type="NCBI Taxonomy" id="2864872"/>
    <lineage>
        <taxon>Bacteria</taxon>
        <taxon>Pseudomonadati</taxon>
        <taxon>Pseudomonadota</taxon>
        <taxon>Gammaproteobacteria</taxon>
        <taxon>Alteromonadales</taxon>
        <taxon>Shewanellaceae</taxon>
        <taxon>Shewanella</taxon>
    </lineage>
</organism>
<sequence>MKNWIVLTLILFFLLHGNLYAKTDNLSWGRLASLNVELLEEKARAYIKERMPELEGVEVKLVQANVGYYKKSKPSLDISFIHSNSFKPMDQNQTLGDHNQYFINYYMEFIFVEFSQNGEPIKIELNEVLLGEDETHSKERFLDTYNSF</sequence>
<gene>
    <name evidence="1" type="ORF">K0625_15830</name>
</gene>
<evidence type="ECO:0000313" key="2">
    <source>
        <dbReference type="Proteomes" id="UP001195963"/>
    </source>
</evidence>
<reference evidence="1 2" key="1">
    <citation type="submission" date="2021-07" db="EMBL/GenBank/DDBJ databases">
        <title>Shewanella sp. nov, isolated from SCS.</title>
        <authorList>
            <person name="Cao W.R."/>
        </authorList>
    </citation>
    <scope>NUCLEOTIDE SEQUENCE [LARGE SCALE GENOMIC DNA]</scope>
    <source>
        <strain evidence="1 2">NR704-98</strain>
    </source>
</reference>
<comment type="caution">
    <text evidence="1">The sequence shown here is derived from an EMBL/GenBank/DDBJ whole genome shotgun (WGS) entry which is preliminary data.</text>
</comment>
<name>A0ABS7E659_9GAMM</name>
<dbReference type="Proteomes" id="UP001195963">
    <property type="component" value="Unassembled WGS sequence"/>
</dbReference>